<keyword evidence="3" id="KW-1185">Reference proteome</keyword>
<evidence type="ECO:0000313" key="2">
    <source>
        <dbReference type="EMBL" id="SMQ71159.1"/>
    </source>
</evidence>
<dbReference type="SUPFAM" id="SSF52317">
    <property type="entry name" value="Class I glutamine amidotransferase-like"/>
    <property type="match status" value="1"/>
</dbReference>
<gene>
    <name evidence="2" type="ORF">SAMN06295909_2466</name>
</gene>
<reference evidence="2 3" key="1">
    <citation type="submission" date="2017-04" db="EMBL/GenBank/DDBJ databases">
        <authorList>
            <person name="Varghese N."/>
            <person name="Submissions S."/>
        </authorList>
    </citation>
    <scope>NUCLEOTIDE SEQUENCE [LARGE SCALE GENOMIC DNA]</scope>
    <source>
        <strain evidence="2 3">VKM Ac-1784</strain>
    </source>
</reference>
<dbReference type="Proteomes" id="UP000194464">
    <property type="component" value="Unassembled WGS sequence"/>
</dbReference>
<name>A0ABY1RDU6_9MICO</name>
<sequence>MTSPLQIGLIVFPDMTQLDATGPLQVFTSIQIFAPDPGAQVHLLWKDLEPVPTDAIMTLTPTMTFADCPQLDVLCVPGGQGTDALLNDPEVIDFVRRQGQGAQWVTSVCTGALVLGAAGLLDGYHAATHWSSMHLLEELGAIPTQQRVVVDRNRVTGGGVTAGIDFALTLVAKLVDQPTAEVIQLRMEYNPAPPFHAGHPDEAPAEIVNRYKDRVAPSLAKREQAVAEAAARFEV</sequence>
<feature type="domain" description="DJ-1/PfpI" evidence="1">
    <location>
        <begin position="8"/>
        <end position="172"/>
    </location>
</feature>
<dbReference type="Gene3D" id="3.40.50.880">
    <property type="match status" value="1"/>
</dbReference>
<dbReference type="Pfam" id="PF01965">
    <property type="entry name" value="DJ-1_PfpI"/>
    <property type="match status" value="1"/>
</dbReference>
<dbReference type="InterPro" id="IPR029062">
    <property type="entry name" value="Class_I_gatase-like"/>
</dbReference>
<dbReference type="InterPro" id="IPR002818">
    <property type="entry name" value="DJ-1/PfpI"/>
</dbReference>
<comment type="caution">
    <text evidence="2">The sequence shown here is derived from an EMBL/GenBank/DDBJ whole genome shotgun (WGS) entry which is preliminary data.</text>
</comment>
<dbReference type="CDD" id="cd03139">
    <property type="entry name" value="GATase1_PfpI_2"/>
    <property type="match status" value="1"/>
</dbReference>
<proteinExistence type="predicted"/>
<dbReference type="PANTHER" id="PTHR43130:SF2">
    <property type="entry name" value="DJ-1_PFPI DOMAIN-CONTAINING PROTEIN"/>
    <property type="match status" value="1"/>
</dbReference>
<protein>
    <submittedName>
        <fullName evidence="2">Cyclohexyl-isocyanide hydratase</fullName>
    </submittedName>
</protein>
<dbReference type="PANTHER" id="PTHR43130">
    <property type="entry name" value="ARAC-FAMILY TRANSCRIPTIONAL REGULATOR"/>
    <property type="match status" value="1"/>
</dbReference>
<dbReference type="EMBL" id="FXWJ01000003">
    <property type="protein sequence ID" value="SMQ71159.1"/>
    <property type="molecule type" value="Genomic_DNA"/>
</dbReference>
<dbReference type="InterPro" id="IPR052158">
    <property type="entry name" value="INH-QAR"/>
</dbReference>
<organism evidence="2 3">
    <name type="scientific">Plantibacter elymi</name>
    <name type="common">nom. nud.</name>
    <dbReference type="NCBI Taxonomy" id="199708"/>
    <lineage>
        <taxon>Bacteria</taxon>
        <taxon>Bacillati</taxon>
        <taxon>Actinomycetota</taxon>
        <taxon>Actinomycetes</taxon>
        <taxon>Micrococcales</taxon>
        <taxon>Microbacteriaceae</taxon>
        <taxon>Plantibacter</taxon>
    </lineage>
</organism>
<dbReference type="RefSeq" id="WP_086474229.1">
    <property type="nucleotide sequence ID" value="NZ_FXWJ01000003.1"/>
</dbReference>
<evidence type="ECO:0000313" key="3">
    <source>
        <dbReference type="Proteomes" id="UP000194464"/>
    </source>
</evidence>
<accession>A0ABY1RDU6</accession>
<evidence type="ECO:0000259" key="1">
    <source>
        <dbReference type="Pfam" id="PF01965"/>
    </source>
</evidence>